<feature type="signal peptide" evidence="2">
    <location>
        <begin position="1"/>
        <end position="28"/>
    </location>
</feature>
<feature type="region of interest" description="Disordered" evidence="1">
    <location>
        <begin position="30"/>
        <end position="54"/>
    </location>
</feature>
<proteinExistence type="predicted"/>
<dbReference type="AlphaFoldDB" id="A0AAD7BPW9"/>
<reference evidence="3" key="1">
    <citation type="submission" date="2023-03" db="EMBL/GenBank/DDBJ databases">
        <title>Massive genome expansion in bonnet fungi (Mycena s.s.) driven by repeated elements and novel gene families across ecological guilds.</title>
        <authorList>
            <consortium name="Lawrence Berkeley National Laboratory"/>
            <person name="Harder C.B."/>
            <person name="Miyauchi S."/>
            <person name="Viragh M."/>
            <person name="Kuo A."/>
            <person name="Thoen E."/>
            <person name="Andreopoulos B."/>
            <person name="Lu D."/>
            <person name="Skrede I."/>
            <person name="Drula E."/>
            <person name="Henrissat B."/>
            <person name="Morin E."/>
            <person name="Kohler A."/>
            <person name="Barry K."/>
            <person name="LaButti K."/>
            <person name="Morin E."/>
            <person name="Salamov A."/>
            <person name="Lipzen A."/>
            <person name="Mereny Z."/>
            <person name="Hegedus B."/>
            <person name="Baldrian P."/>
            <person name="Stursova M."/>
            <person name="Weitz H."/>
            <person name="Taylor A."/>
            <person name="Grigoriev I.V."/>
            <person name="Nagy L.G."/>
            <person name="Martin F."/>
            <person name="Kauserud H."/>
        </authorList>
    </citation>
    <scope>NUCLEOTIDE SEQUENCE</scope>
    <source>
        <strain evidence="3">9284</strain>
    </source>
</reference>
<dbReference type="Proteomes" id="UP001221142">
    <property type="component" value="Unassembled WGS sequence"/>
</dbReference>
<evidence type="ECO:0000313" key="3">
    <source>
        <dbReference type="EMBL" id="KAJ7627039.1"/>
    </source>
</evidence>
<gene>
    <name evidence="3" type="ORF">FB45DRAFT_1004650</name>
</gene>
<organism evidence="3 4">
    <name type="scientific">Roridomyces roridus</name>
    <dbReference type="NCBI Taxonomy" id="1738132"/>
    <lineage>
        <taxon>Eukaryota</taxon>
        <taxon>Fungi</taxon>
        <taxon>Dikarya</taxon>
        <taxon>Basidiomycota</taxon>
        <taxon>Agaricomycotina</taxon>
        <taxon>Agaricomycetes</taxon>
        <taxon>Agaricomycetidae</taxon>
        <taxon>Agaricales</taxon>
        <taxon>Marasmiineae</taxon>
        <taxon>Mycenaceae</taxon>
        <taxon>Roridomyces</taxon>
    </lineage>
</organism>
<protein>
    <submittedName>
        <fullName evidence="3">Uncharacterized protein</fullName>
    </submittedName>
</protein>
<comment type="caution">
    <text evidence="3">The sequence shown here is derived from an EMBL/GenBank/DDBJ whole genome shotgun (WGS) entry which is preliminary data.</text>
</comment>
<accession>A0AAD7BPW9</accession>
<feature type="chain" id="PRO_5042126606" evidence="2">
    <location>
        <begin position="29"/>
        <end position="154"/>
    </location>
</feature>
<name>A0AAD7BPW9_9AGAR</name>
<keyword evidence="4" id="KW-1185">Reference proteome</keyword>
<evidence type="ECO:0000256" key="1">
    <source>
        <dbReference type="SAM" id="MobiDB-lite"/>
    </source>
</evidence>
<evidence type="ECO:0000256" key="2">
    <source>
        <dbReference type="SAM" id="SignalP"/>
    </source>
</evidence>
<sequence>MPDGGGDQEALTLTLTLLLPLFSARAAALPPPSLRASRTSKQTRTDDRVTTSPRHRSVLVSDVDTPIPGSPYGFRCRYLGPFARTLLVPRKDEAEMQYAADANIESNNRICLAASHLYLLLWAIASAWQSESGGVETGREGSGPRCCGSKECGF</sequence>
<evidence type="ECO:0000313" key="4">
    <source>
        <dbReference type="Proteomes" id="UP001221142"/>
    </source>
</evidence>
<keyword evidence="2" id="KW-0732">Signal</keyword>
<dbReference type="EMBL" id="JARKIF010000011">
    <property type="protein sequence ID" value="KAJ7627039.1"/>
    <property type="molecule type" value="Genomic_DNA"/>
</dbReference>